<evidence type="ECO:0000256" key="1">
    <source>
        <dbReference type="ARBA" id="ARBA00010555"/>
    </source>
</evidence>
<dbReference type="KEGG" id="fit:Fi14EGH31_07810"/>
<dbReference type="EMBL" id="PYLQ01000009">
    <property type="protein sequence ID" value="PST40875.1"/>
    <property type="molecule type" value="Genomic_DNA"/>
</dbReference>
<evidence type="ECO:0000256" key="2">
    <source>
        <dbReference type="ARBA" id="ARBA00011322"/>
    </source>
</evidence>
<keyword evidence="7" id="KW-0235">DNA replication</keyword>
<dbReference type="CDD" id="cd00840">
    <property type="entry name" value="MPP_Mre11_N"/>
    <property type="match status" value="1"/>
</dbReference>
<comment type="subunit">
    <text evidence="2 7">Heterodimer of SbcC and SbcD.</text>
</comment>
<evidence type="ECO:0000313" key="12">
    <source>
        <dbReference type="Proteomes" id="UP000240974"/>
    </source>
</evidence>
<keyword evidence="6 7" id="KW-0269">Exonuclease</keyword>
<dbReference type="InterPro" id="IPR004843">
    <property type="entry name" value="Calcineurin-like_PHP"/>
</dbReference>
<sequence length="375" mass="43382">MKFIHLADLHLGKIIYQNNLLDIQIDLLNQVMNYMVQKKIDTLVIAGDVYDRAIASKESIVALNHFLEAMILHYHKKVLIISGNHDSSERLDFASSLLQSQGLYIVSYPEKEIRPIEIEGVYFYLVPFFKPSYIRYLYEKDDLKTYQDAFAYYLSQQTFVEDHPKVLVTHQFIAGNKEVIRSESEVILSVGGSEIIDVDLCKDFDYVALGHIHASQKIKYDYVRYAGSLMKYSFDEVHQKKGMVEVTIDETGVSTQIIPLKPQKDLVKVVGKYEDVLHYPNNENDFVAVELLDKQVIGHAYDFLKEKYPYLLQITYQSLEKLKTNQTASSLDVEKQSPIEIFKEFYEKMKGEAMSQESEEIIQQLLEEVSEDDAH</sequence>
<keyword evidence="5 7" id="KW-0378">Hydrolase</keyword>
<dbReference type="GO" id="GO:0004519">
    <property type="term" value="F:endonuclease activity"/>
    <property type="evidence" value="ECO:0007669"/>
    <property type="project" value="UniProtKB-KW"/>
</dbReference>
<dbReference type="Proteomes" id="UP000240974">
    <property type="component" value="Unassembled WGS sequence"/>
</dbReference>
<dbReference type="EMBL" id="AP024085">
    <property type="protein sequence ID" value="BCL57069.1"/>
    <property type="molecule type" value="Genomic_DNA"/>
</dbReference>
<dbReference type="InterPro" id="IPR029052">
    <property type="entry name" value="Metallo-depent_PP-like"/>
</dbReference>
<dbReference type="Gene3D" id="3.60.21.10">
    <property type="match status" value="1"/>
</dbReference>
<reference evidence="10" key="2">
    <citation type="journal article" date="2020" name="Microbiol. Resour. Announc.">
        <title>Complete Genome Sequence of Faecalibacillus intestinalis JCM 34082, Isolated from Feces from a Healthy Japanese Female.</title>
        <authorList>
            <person name="Sakamoto M."/>
            <person name="Ikeyama N."/>
            <person name="Toyoda A."/>
            <person name="Murakami T."/>
            <person name="Mori H."/>
            <person name="Ohkuma M."/>
        </authorList>
    </citation>
    <scope>NUCLEOTIDE SEQUENCE</scope>
    <source>
        <strain evidence="10">14EGH31</strain>
    </source>
</reference>
<accession>A0A2T3G002</accession>
<evidence type="ECO:0000256" key="5">
    <source>
        <dbReference type="ARBA" id="ARBA00022801"/>
    </source>
</evidence>
<keyword evidence="7" id="KW-0255">Endonuclease</keyword>
<dbReference type="PANTHER" id="PTHR30337">
    <property type="entry name" value="COMPONENT OF ATP-DEPENDENT DSDNA EXONUCLEASE"/>
    <property type="match status" value="1"/>
</dbReference>
<dbReference type="PANTHER" id="PTHR30337:SF0">
    <property type="entry name" value="NUCLEASE SBCCD SUBUNIT D"/>
    <property type="match status" value="1"/>
</dbReference>
<evidence type="ECO:0000313" key="10">
    <source>
        <dbReference type="EMBL" id="BCL57069.1"/>
    </source>
</evidence>
<dbReference type="Pfam" id="PF12320">
    <property type="entry name" value="SbcD_C"/>
    <property type="match status" value="1"/>
</dbReference>
<reference evidence="11 12" key="1">
    <citation type="journal article" date="2019" name="Int. J. Syst. Evol. Microbiol.">
        <title>Faecalibacillus intestinalis gen. nov., sp. nov. and Faecalibacillus faecis sp. nov., isolated from human faeces.</title>
        <authorList>
            <person name="Seo B."/>
            <person name="Jeon K."/>
            <person name="Baek I."/>
            <person name="Lee Y.M."/>
            <person name="Baek K."/>
            <person name="Ko G."/>
        </authorList>
    </citation>
    <scope>NUCLEOTIDE SEQUENCE [LARGE SCALE GENOMIC DNA]</scope>
    <source>
        <strain evidence="11 12">SNUG30099</strain>
    </source>
</reference>
<dbReference type="GO" id="GO:0008408">
    <property type="term" value="F:3'-5' exonuclease activity"/>
    <property type="evidence" value="ECO:0007669"/>
    <property type="project" value="InterPro"/>
</dbReference>
<evidence type="ECO:0000256" key="6">
    <source>
        <dbReference type="ARBA" id="ARBA00022839"/>
    </source>
</evidence>
<dbReference type="GO" id="GO:0006310">
    <property type="term" value="P:DNA recombination"/>
    <property type="evidence" value="ECO:0007669"/>
    <property type="project" value="UniProtKB-KW"/>
</dbReference>
<dbReference type="GO" id="GO:0006260">
    <property type="term" value="P:DNA replication"/>
    <property type="evidence" value="ECO:0007669"/>
    <property type="project" value="UniProtKB-KW"/>
</dbReference>
<evidence type="ECO:0000256" key="7">
    <source>
        <dbReference type="RuleBase" id="RU363069"/>
    </source>
</evidence>
<feature type="domain" description="Nuclease SbcCD subunit D C-terminal" evidence="9">
    <location>
        <begin position="263"/>
        <end position="349"/>
    </location>
</feature>
<dbReference type="InterPro" id="IPR050535">
    <property type="entry name" value="DNA_Repair-Maintenance_Comp"/>
</dbReference>
<reference evidence="13" key="3">
    <citation type="submission" date="2020-09" db="EMBL/GenBank/DDBJ databases">
        <title>Complete genome sequencing of Faecalibacillus intestinalis strain 14EGH31.</title>
        <authorList>
            <person name="Sakamoto M."/>
            <person name="Murakami T."/>
            <person name="Mori H."/>
        </authorList>
    </citation>
    <scope>NUCLEOTIDE SEQUENCE [LARGE SCALE GENOMIC DNA]</scope>
    <source>
        <strain evidence="13">14EGH31</strain>
    </source>
</reference>
<dbReference type="RefSeq" id="WP_107029883.1">
    <property type="nucleotide sequence ID" value="NZ_AP024085.1"/>
</dbReference>
<name>A0A2T3G002_9FIRM</name>
<evidence type="ECO:0000259" key="9">
    <source>
        <dbReference type="Pfam" id="PF12320"/>
    </source>
</evidence>
<keyword evidence="12" id="KW-1185">Reference proteome</keyword>
<keyword evidence="7" id="KW-0233">DNA recombination</keyword>
<organism evidence="11 12">
    <name type="scientific">Faecalibacillus intestinalis</name>
    <dbReference type="NCBI Taxonomy" id="1982626"/>
    <lineage>
        <taxon>Bacteria</taxon>
        <taxon>Bacillati</taxon>
        <taxon>Bacillota</taxon>
        <taxon>Erysipelotrichia</taxon>
        <taxon>Erysipelotrichales</taxon>
        <taxon>Coprobacillaceae</taxon>
        <taxon>Faecalibacillus</taxon>
    </lineage>
</organism>
<dbReference type="SUPFAM" id="SSF56300">
    <property type="entry name" value="Metallo-dependent phosphatases"/>
    <property type="match status" value="1"/>
</dbReference>
<evidence type="ECO:0000313" key="13">
    <source>
        <dbReference type="Proteomes" id="UP000593842"/>
    </source>
</evidence>
<evidence type="ECO:0000313" key="11">
    <source>
        <dbReference type="EMBL" id="PST40875.1"/>
    </source>
</evidence>
<protein>
    <recommendedName>
        <fullName evidence="3 7">Nuclease SbcCD subunit D</fullName>
    </recommendedName>
</protein>
<gene>
    <name evidence="7 10" type="primary">sbcD</name>
    <name evidence="11" type="ORF">C7U54_07565</name>
    <name evidence="10" type="ORF">Fi14EGH31_07810</name>
</gene>
<feature type="domain" description="Calcineurin-like phosphoesterase" evidence="8">
    <location>
        <begin position="1"/>
        <end position="214"/>
    </location>
</feature>
<proteinExistence type="inferred from homology"/>
<dbReference type="InterPro" id="IPR004593">
    <property type="entry name" value="SbcD"/>
</dbReference>
<comment type="function">
    <text evidence="7">SbcCD cleaves DNA hairpin structures. These structures can inhibit DNA replication and are intermediates in certain DNA recombination reactions. The complex acts as a 3'-&gt;5' double strand exonuclease that can open hairpins. It also has a 5' single-strand endonuclease activity.</text>
</comment>
<evidence type="ECO:0000259" key="8">
    <source>
        <dbReference type="Pfam" id="PF00149"/>
    </source>
</evidence>
<dbReference type="NCBIfam" id="TIGR00619">
    <property type="entry name" value="sbcd"/>
    <property type="match status" value="1"/>
</dbReference>
<dbReference type="InterPro" id="IPR041796">
    <property type="entry name" value="Mre11_N"/>
</dbReference>
<dbReference type="AlphaFoldDB" id="A0A2T3G002"/>
<evidence type="ECO:0000256" key="3">
    <source>
        <dbReference type="ARBA" id="ARBA00013365"/>
    </source>
</evidence>
<dbReference type="Proteomes" id="UP000593842">
    <property type="component" value="Chromosome"/>
</dbReference>
<keyword evidence="4 7" id="KW-0540">Nuclease</keyword>
<comment type="similarity">
    <text evidence="1 7">Belongs to the SbcD family.</text>
</comment>
<dbReference type="Pfam" id="PF00149">
    <property type="entry name" value="Metallophos"/>
    <property type="match status" value="1"/>
</dbReference>
<dbReference type="InterPro" id="IPR026843">
    <property type="entry name" value="SbcD_C"/>
</dbReference>
<dbReference type="GeneID" id="70579213"/>
<evidence type="ECO:0000256" key="4">
    <source>
        <dbReference type="ARBA" id="ARBA00022722"/>
    </source>
</evidence>